<dbReference type="RefSeq" id="WP_270086610.1">
    <property type="nucleotide sequence ID" value="NZ_CP115300.1"/>
</dbReference>
<accession>A0ABY7PI94</accession>
<reference evidence="1 2" key="1">
    <citation type="submission" date="2022-12" db="EMBL/GenBank/DDBJ databases">
        <authorList>
            <person name="Mo P."/>
        </authorList>
    </citation>
    <scope>NUCLEOTIDE SEQUENCE [LARGE SCALE GENOMIC DNA]</scope>
    <source>
        <strain evidence="1 2">HUAS 2-6</strain>
    </source>
</reference>
<name>A0ABY7PI94_9ACTN</name>
<dbReference type="Proteomes" id="UP001212326">
    <property type="component" value="Chromosome"/>
</dbReference>
<sequence length="44" mass="4988">MHAEALHLQDSKDKGIRPLAVTRTAWARSRGSRRARLWTAEVTS</sequence>
<organism evidence="1 2">
    <name type="scientific">Streptomyces camelliae</name>
    <dbReference type="NCBI Taxonomy" id="3004093"/>
    <lineage>
        <taxon>Bacteria</taxon>
        <taxon>Bacillati</taxon>
        <taxon>Actinomycetota</taxon>
        <taxon>Actinomycetes</taxon>
        <taxon>Kitasatosporales</taxon>
        <taxon>Streptomycetaceae</taxon>
        <taxon>Streptomyces</taxon>
    </lineage>
</organism>
<proteinExistence type="predicted"/>
<gene>
    <name evidence="1" type="ORF">O1G22_32515</name>
</gene>
<keyword evidence="2" id="KW-1185">Reference proteome</keyword>
<protein>
    <submittedName>
        <fullName evidence="1">Uncharacterized protein</fullName>
    </submittedName>
</protein>
<evidence type="ECO:0000313" key="1">
    <source>
        <dbReference type="EMBL" id="WBO69422.1"/>
    </source>
</evidence>
<evidence type="ECO:0000313" key="2">
    <source>
        <dbReference type="Proteomes" id="UP001212326"/>
    </source>
</evidence>
<dbReference type="EMBL" id="CP115300">
    <property type="protein sequence ID" value="WBO69422.1"/>
    <property type="molecule type" value="Genomic_DNA"/>
</dbReference>